<keyword evidence="2" id="KW-0472">Membrane</keyword>
<accession>A0ABQ9YE22</accession>
<evidence type="ECO:0000256" key="1">
    <source>
        <dbReference type="SAM" id="MobiDB-lite"/>
    </source>
</evidence>
<evidence type="ECO:0000313" key="4">
    <source>
        <dbReference type="Proteomes" id="UP001281761"/>
    </source>
</evidence>
<evidence type="ECO:0000256" key="2">
    <source>
        <dbReference type="SAM" id="Phobius"/>
    </source>
</evidence>
<keyword evidence="2" id="KW-0812">Transmembrane</keyword>
<feature type="compositionally biased region" description="Low complexity" evidence="1">
    <location>
        <begin position="20"/>
        <end position="34"/>
    </location>
</feature>
<sequence length="112" mass="12397">MKRTPVSERLSRRTSQPSQLSTRSRTSISPSSLPANPFLTLLVLATSTIAAFSTFRYHFPSRSSPPSLFFSSHSHVSQDQPSHSHNSIVLFSILLPLLSLLHVLSMFSLSDT</sequence>
<comment type="caution">
    <text evidence="3">The sequence shown here is derived from an EMBL/GenBank/DDBJ whole genome shotgun (WGS) entry which is preliminary data.</text>
</comment>
<keyword evidence="2" id="KW-1133">Transmembrane helix</keyword>
<feature type="region of interest" description="Disordered" evidence="1">
    <location>
        <begin position="1"/>
        <end position="34"/>
    </location>
</feature>
<evidence type="ECO:0008006" key="5">
    <source>
        <dbReference type="Google" id="ProtNLM"/>
    </source>
</evidence>
<dbReference type="Proteomes" id="UP001281761">
    <property type="component" value="Unassembled WGS sequence"/>
</dbReference>
<protein>
    <recommendedName>
        <fullName evidence="5">Transmembrane protein</fullName>
    </recommendedName>
</protein>
<feature type="transmembrane region" description="Helical" evidence="2">
    <location>
        <begin position="88"/>
        <end position="109"/>
    </location>
</feature>
<reference evidence="3 4" key="1">
    <citation type="journal article" date="2022" name="bioRxiv">
        <title>Genomics of Preaxostyla Flagellates Illuminates Evolutionary Transitions and the Path Towards Mitochondrial Loss.</title>
        <authorList>
            <person name="Novak L.V.F."/>
            <person name="Treitli S.C."/>
            <person name="Pyrih J."/>
            <person name="Halakuc P."/>
            <person name="Pipaliya S.V."/>
            <person name="Vacek V."/>
            <person name="Brzon O."/>
            <person name="Soukal P."/>
            <person name="Eme L."/>
            <person name="Dacks J.B."/>
            <person name="Karnkowska A."/>
            <person name="Elias M."/>
            <person name="Hampl V."/>
        </authorList>
    </citation>
    <scope>NUCLEOTIDE SEQUENCE [LARGE SCALE GENOMIC DNA]</scope>
    <source>
        <strain evidence="3">NAU3</strain>
        <tissue evidence="3">Gut</tissue>
    </source>
</reference>
<feature type="compositionally biased region" description="Basic and acidic residues" evidence="1">
    <location>
        <begin position="1"/>
        <end position="11"/>
    </location>
</feature>
<organism evidence="3 4">
    <name type="scientific">Blattamonas nauphoetae</name>
    <dbReference type="NCBI Taxonomy" id="2049346"/>
    <lineage>
        <taxon>Eukaryota</taxon>
        <taxon>Metamonada</taxon>
        <taxon>Preaxostyla</taxon>
        <taxon>Oxymonadida</taxon>
        <taxon>Blattamonas</taxon>
    </lineage>
</organism>
<evidence type="ECO:0000313" key="3">
    <source>
        <dbReference type="EMBL" id="KAK2961965.1"/>
    </source>
</evidence>
<dbReference type="EMBL" id="JARBJD010000013">
    <property type="protein sequence ID" value="KAK2961965.1"/>
    <property type="molecule type" value="Genomic_DNA"/>
</dbReference>
<keyword evidence="4" id="KW-1185">Reference proteome</keyword>
<feature type="transmembrane region" description="Helical" evidence="2">
    <location>
        <begin position="38"/>
        <end position="59"/>
    </location>
</feature>
<proteinExistence type="predicted"/>
<name>A0ABQ9YE22_9EUKA</name>
<gene>
    <name evidence="3" type="ORF">BLNAU_3021</name>
</gene>